<gene>
    <name evidence="1" type="ORF">FIBSPDRAFT_859632</name>
</gene>
<sequence>MGSRSSPPRASDSESNMHASAILANAFLLTAVARPSAQSHIGSGSCPVVFCDVLPSRRRWSVTHAREPALRGAGIGRRRPDS</sequence>
<dbReference type="EMBL" id="KV417540">
    <property type="protein sequence ID" value="KZP22326.1"/>
    <property type="molecule type" value="Genomic_DNA"/>
</dbReference>
<evidence type="ECO:0000313" key="1">
    <source>
        <dbReference type="EMBL" id="KZP22326.1"/>
    </source>
</evidence>
<organism evidence="1">
    <name type="scientific">Athelia psychrophila</name>
    <dbReference type="NCBI Taxonomy" id="1759441"/>
    <lineage>
        <taxon>Eukaryota</taxon>
        <taxon>Fungi</taxon>
        <taxon>Dikarya</taxon>
        <taxon>Basidiomycota</taxon>
        <taxon>Agaricomycotina</taxon>
        <taxon>Agaricomycetes</taxon>
        <taxon>Agaricomycetidae</taxon>
        <taxon>Atheliales</taxon>
        <taxon>Atheliaceae</taxon>
        <taxon>Athelia</taxon>
    </lineage>
</organism>
<proteinExistence type="predicted"/>
<name>A0A166KWI3_9AGAM</name>
<reference evidence="1" key="1">
    <citation type="journal article" date="2016" name="Mol. Biol. Evol.">
        <title>Comparative Genomics of Early-Diverging Mushroom-Forming Fungi Provides Insights into the Origins of Lignocellulose Decay Capabilities.</title>
        <authorList>
            <person name="Nagy L.G."/>
            <person name="Riley R."/>
            <person name="Tritt A."/>
            <person name="Adam C."/>
            <person name="Daum C."/>
            <person name="Floudas D."/>
            <person name="Sun H."/>
            <person name="Yadav J.S."/>
            <person name="Pangilinan J."/>
            <person name="Larsson K.H."/>
            <person name="Matsuura K."/>
            <person name="Barry K."/>
            <person name="Labutti K."/>
            <person name="Kuo R."/>
            <person name="Ohm R.A."/>
            <person name="Bhattacharya S.S."/>
            <person name="Shirouzu T."/>
            <person name="Yoshinaga Y."/>
            <person name="Martin F.M."/>
            <person name="Grigoriev I.V."/>
            <person name="Hibbett D.S."/>
        </authorList>
    </citation>
    <scope>NUCLEOTIDE SEQUENCE [LARGE SCALE GENOMIC DNA]</scope>
    <source>
        <strain evidence="1">CBS 109695</strain>
    </source>
</reference>
<protein>
    <submittedName>
        <fullName evidence="1">Uncharacterized protein</fullName>
    </submittedName>
</protein>
<accession>A0A166KWI3</accession>
<dbReference type="AlphaFoldDB" id="A0A166KWI3"/>